<feature type="domain" description="C2H2-type" evidence="3">
    <location>
        <begin position="260"/>
        <end position="288"/>
    </location>
</feature>
<dbReference type="PANTHER" id="PTHR40735:SF2">
    <property type="entry name" value="RNA-EDITING COMPLEX PROTEIN MP81"/>
    <property type="match status" value="1"/>
</dbReference>
<reference evidence="4 5" key="2">
    <citation type="journal article" date="2012" name="Proc. Natl. Acad. Sci. U.S.A.">
        <title>Antigenic diversity is generated by distinct evolutionary mechanisms in African trypanosome species.</title>
        <authorList>
            <person name="Jackson A.P."/>
            <person name="Berry A."/>
            <person name="Aslett M."/>
            <person name="Allison H.C."/>
            <person name="Burton P."/>
            <person name="Vavrova-Anderson J."/>
            <person name="Brown R."/>
            <person name="Browne H."/>
            <person name="Corton N."/>
            <person name="Hauser H."/>
            <person name="Gamble J."/>
            <person name="Gilderthorp R."/>
            <person name="Marcello L."/>
            <person name="McQuillan J."/>
            <person name="Otto T.D."/>
            <person name="Quail M.A."/>
            <person name="Sanders M.J."/>
            <person name="van Tonder A."/>
            <person name="Ginger M.L."/>
            <person name="Field M.C."/>
            <person name="Barry J.D."/>
            <person name="Hertz-Fowler C."/>
            <person name="Berriman M."/>
        </authorList>
    </citation>
    <scope>NUCLEOTIDE SEQUENCE [LARGE SCALE GENOMIC DNA]</scope>
    <source>
        <strain evidence="4 5">IL3000</strain>
    </source>
</reference>
<keyword evidence="1" id="KW-0862">Zinc</keyword>
<dbReference type="Gene3D" id="2.40.50.140">
    <property type="entry name" value="Nucleic acid-binding proteins"/>
    <property type="match status" value="1"/>
</dbReference>
<name>F9WE86_TRYCI</name>
<gene>
    <name evidence="4" type="ORF">TCIL3000_0_60780</name>
</gene>
<dbReference type="EMBL" id="CAEQ01001961">
    <property type="protein sequence ID" value="CCD15592.1"/>
    <property type="molecule type" value="Genomic_DNA"/>
</dbReference>
<dbReference type="GO" id="GO:0008270">
    <property type="term" value="F:zinc ion binding"/>
    <property type="evidence" value="ECO:0007669"/>
    <property type="project" value="UniProtKB-KW"/>
</dbReference>
<dbReference type="OMA" id="FIVVRCM"/>
<keyword evidence="5" id="KW-1185">Reference proteome</keyword>
<feature type="compositionally biased region" description="Polar residues" evidence="2">
    <location>
        <begin position="610"/>
        <end position="624"/>
    </location>
</feature>
<sequence>MDMFENGLSIASFPYSIALQASIMKSFPRCAASVNHRRICSHSATQRQHLLARGAGCCRQHAVAMVPAATRPVRGQTPFCTRTQLRYCSTRGAGRNGPDGTQSVLAADAFVGDTDGSRPSELRFYEDFDLTEDDIHHMLLCEASAKHGVLMNVPPQLPPSGTPPEVPEVILPAVQVERLHGMKLAYEPTHLPPPLHTTGTRQLIVDDSFHTVLATRKTVTESSNDAVQREAAVTAVKDGADVATADLQPSRLPPDPTMKFHCNACGKAFRLKSSAEHHVKLNHPTNHKAAVADGPGKGELVGEGAASVAPAAAKAAITSSVATTCVVSQTTTAGLKDNKKHLDQQKEPTTSGVGAVKMLHDRATLSLPEEELVDELLVDVWDVVAAQREDVPKSNSPNNFIPFSSAVTGTADRRKEMEANARPSPRATPEGAAPGIKRLGAMTGGAMPVGRSRGVGAVVPIRELVKKYPNPFGDSPNAALMELENEPINPFIPQEELAAQLSVAREKDSEIAPAVVTSVGTDGATSEELKKKLRATRPSLAVSASSRRFVCPICGERQGDAQRGEVNGGSLVPSFRVLDALLDHVESEHGGEELTEEQLRVLYATERQSTLYPPRSSGTVSGKTGQAPDDPSKKANDNHDERNSDNVAGLNSLPEELKRAMPPAPVEEEALAVHIRAGSNAVLLGRVADVQHGFLGPMNVTQYVVEVDGDDAESTIEPSTPEAPPNTPSSPVASSDGGVRTRGPVEREKEFIVVRCMGDNFPTSLLKEQVKLGSKVLVQGTLRMNRHIDNVSKRLHAYPFVKVVPPLGYIKVLG</sequence>
<dbReference type="InterPro" id="IPR012340">
    <property type="entry name" value="NA-bd_OB-fold"/>
</dbReference>
<dbReference type="InterPro" id="IPR017085">
    <property type="entry name" value="RNA_edit_cplx_Nase-su_MP81"/>
</dbReference>
<evidence type="ECO:0000256" key="2">
    <source>
        <dbReference type="SAM" id="MobiDB-lite"/>
    </source>
</evidence>
<dbReference type="CDD" id="cd23512">
    <property type="entry name" value="KREPA1"/>
    <property type="match status" value="1"/>
</dbReference>
<dbReference type="PROSITE" id="PS50157">
    <property type="entry name" value="ZINC_FINGER_C2H2_2"/>
    <property type="match status" value="1"/>
</dbReference>
<dbReference type="AlphaFoldDB" id="F9WE86"/>
<accession>F9WE86</accession>
<dbReference type="PROSITE" id="PS00028">
    <property type="entry name" value="ZINC_FINGER_C2H2_1"/>
    <property type="match status" value="1"/>
</dbReference>
<evidence type="ECO:0000313" key="4">
    <source>
        <dbReference type="EMBL" id="CCD15592.1"/>
    </source>
</evidence>
<evidence type="ECO:0000256" key="1">
    <source>
        <dbReference type="PROSITE-ProRule" id="PRU00042"/>
    </source>
</evidence>
<proteinExistence type="predicted"/>
<evidence type="ECO:0000313" key="5">
    <source>
        <dbReference type="Proteomes" id="UP000000702"/>
    </source>
</evidence>
<keyword evidence="1" id="KW-0863">Zinc-finger</keyword>
<organism evidence="4 5">
    <name type="scientific">Trypanosoma congolense (strain IL3000)</name>
    <dbReference type="NCBI Taxonomy" id="1068625"/>
    <lineage>
        <taxon>Eukaryota</taxon>
        <taxon>Discoba</taxon>
        <taxon>Euglenozoa</taxon>
        <taxon>Kinetoplastea</taxon>
        <taxon>Metakinetoplastina</taxon>
        <taxon>Trypanosomatida</taxon>
        <taxon>Trypanosomatidae</taxon>
        <taxon>Trypanosoma</taxon>
        <taxon>Nannomonas</taxon>
    </lineage>
</organism>
<feature type="compositionally biased region" description="Basic and acidic residues" evidence="2">
    <location>
        <begin position="630"/>
        <end position="644"/>
    </location>
</feature>
<evidence type="ECO:0000259" key="3">
    <source>
        <dbReference type="PROSITE" id="PS50157"/>
    </source>
</evidence>
<feature type="region of interest" description="Disordered" evidence="2">
    <location>
        <begin position="710"/>
        <end position="744"/>
    </location>
</feature>
<reference evidence="5" key="1">
    <citation type="submission" date="2011-07" db="EMBL/GenBank/DDBJ databases">
        <title>Divergent evolution of antigenic variation in African trypanosomes.</title>
        <authorList>
            <person name="Jackson A.P."/>
            <person name="Berry A."/>
            <person name="Allison H.C."/>
            <person name="Burton P."/>
            <person name="Anderson J."/>
            <person name="Aslett M."/>
            <person name="Brown R."/>
            <person name="Corton N."/>
            <person name="Harris D."/>
            <person name="Hauser H."/>
            <person name="Gamble J."/>
            <person name="Gilderthorp R."/>
            <person name="McQuillan J."/>
            <person name="Quail M.A."/>
            <person name="Sanders M."/>
            <person name="Van Tonder A."/>
            <person name="Ginger M.L."/>
            <person name="Donelson J.E."/>
            <person name="Field M.C."/>
            <person name="Barry J.D."/>
            <person name="Berriman M."/>
            <person name="Hertz-Fowler C."/>
        </authorList>
    </citation>
    <scope>NUCLEOTIDE SEQUENCE [LARGE SCALE GENOMIC DNA]</scope>
    <source>
        <strain evidence="5">IL3000</strain>
    </source>
</reference>
<feature type="region of interest" description="Disordered" evidence="2">
    <location>
        <begin position="610"/>
        <end position="653"/>
    </location>
</feature>
<dbReference type="Proteomes" id="UP000000702">
    <property type="component" value="Unassembled WGS sequence"/>
</dbReference>
<comment type="caution">
    <text evidence="4">The sequence shown here is derived from an EMBL/GenBank/DDBJ whole genome shotgun (WGS) entry which is preliminary data.</text>
</comment>
<protein>
    <submittedName>
        <fullName evidence="4">WGS project CAEQ00000000 data, annotated contig 2447</fullName>
    </submittedName>
</protein>
<feature type="region of interest" description="Disordered" evidence="2">
    <location>
        <begin position="411"/>
        <end position="436"/>
    </location>
</feature>
<keyword evidence="1" id="KW-0479">Metal-binding</keyword>
<dbReference type="PANTHER" id="PTHR40735">
    <property type="entry name" value="RNA-EDITING COMPLEX PROTEIN MP42-RELATED"/>
    <property type="match status" value="1"/>
</dbReference>
<dbReference type="InterPro" id="IPR013087">
    <property type="entry name" value="Znf_C2H2_type"/>
</dbReference>
<dbReference type="PIRSF" id="PIRSF037001">
    <property type="entry name" value="RNA_ed_MP81"/>
    <property type="match status" value="1"/>
</dbReference>
<dbReference type="VEuPathDB" id="TriTrypDB:TcIL3000_0_60780"/>